<evidence type="ECO:0000313" key="1">
    <source>
        <dbReference type="EMBL" id="KAJ8881233.1"/>
    </source>
</evidence>
<proteinExistence type="predicted"/>
<comment type="caution">
    <text evidence="1">The sequence shown here is derived from an EMBL/GenBank/DDBJ whole genome shotgun (WGS) entry which is preliminary data.</text>
</comment>
<dbReference type="EMBL" id="JARBHB010000006">
    <property type="protein sequence ID" value="KAJ8881233.1"/>
    <property type="molecule type" value="Genomic_DNA"/>
</dbReference>
<gene>
    <name evidence="1" type="ORF">PR048_017707</name>
</gene>
<protein>
    <submittedName>
        <fullName evidence="1">Uncharacterized protein</fullName>
    </submittedName>
</protein>
<accession>A0ABQ9HA83</accession>
<sequence length="112" mass="13000">MPETSVTELHEISIADKGRSDDELWQALLTHDNFVMRDTVVHENGKVVTEDDSNSQIFHVPLDYYEVKANRPLRLKKKLYEFYTAPITKFWGHSVSSFQSCLQPENIVTMKI</sequence>
<name>A0ABQ9HA83_9NEOP</name>
<dbReference type="Proteomes" id="UP001159363">
    <property type="component" value="Chromosome 5"/>
</dbReference>
<organism evidence="1 2">
    <name type="scientific">Dryococelus australis</name>
    <dbReference type="NCBI Taxonomy" id="614101"/>
    <lineage>
        <taxon>Eukaryota</taxon>
        <taxon>Metazoa</taxon>
        <taxon>Ecdysozoa</taxon>
        <taxon>Arthropoda</taxon>
        <taxon>Hexapoda</taxon>
        <taxon>Insecta</taxon>
        <taxon>Pterygota</taxon>
        <taxon>Neoptera</taxon>
        <taxon>Polyneoptera</taxon>
        <taxon>Phasmatodea</taxon>
        <taxon>Verophasmatodea</taxon>
        <taxon>Anareolatae</taxon>
        <taxon>Phasmatidae</taxon>
        <taxon>Eurycanthinae</taxon>
        <taxon>Dryococelus</taxon>
    </lineage>
</organism>
<keyword evidence="2" id="KW-1185">Reference proteome</keyword>
<reference evidence="1 2" key="1">
    <citation type="submission" date="2023-02" db="EMBL/GenBank/DDBJ databases">
        <title>LHISI_Scaffold_Assembly.</title>
        <authorList>
            <person name="Stuart O.P."/>
            <person name="Cleave R."/>
            <person name="Magrath M.J.L."/>
            <person name="Mikheyev A.S."/>
        </authorList>
    </citation>
    <scope>NUCLEOTIDE SEQUENCE [LARGE SCALE GENOMIC DNA]</scope>
    <source>
        <strain evidence="1">Daus_M_001</strain>
        <tissue evidence="1">Leg muscle</tissue>
    </source>
</reference>
<evidence type="ECO:0000313" key="2">
    <source>
        <dbReference type="Proteomes" id="UP001159363"/>
    </source>
</evidence>